<evidence type="ECO:0000256" key="4">
    <source>
        <dbReference type="ARBA" id="ARBA00023002"/>
    </source>
</evidence>
<reference evidence="6 7" key="1">
    <citation type="journal article" date="2018" name="IMA Fungus">
        <title>IMA Genome-F 9: Draft genome sequence of Annulohypoxylon stygium, Aspergillus mulundensis, Berkeleyomyces basicola (syn. Thielaviopsis basicola), Ceratocystis smalleyi, two Cercospora beticola strains, Coleophoma cylindrospora, Fusarium fracticaudum, Phialophora cf. hyalina, and Morchella septimelata.</title>
        <authorList>
            <person name="Wingfield B.D."/>
            <person name="Bills G.F."/>
            <person name="Dong Y."/>
            <person name="Huang W."/>
            <person name="Nel W.J."/>
            <person name="Swalarsk-Parry B.S."/>
            <person name="Vaghefi N."/>
            <person name="Wilken P.M."/>
            <person name="An Z."/>
            <person name="de Beer Z.W."/>
            <person name="De Vos L."/>
            <person name="Chen L."/>
            <person name="Duong T.A."/>
            <person name="Gao Y."/>
            <person name="Hammerbacher A."/>
            <person name="Kikkert J.R."/>
            <person name="Li Y."/>
            <person name="Li H."/>
            <person name="Li K."/>
            <person name="Li Q."/>
            <person name="Liu X."/>
            <person name="Ma X."/>
            <person name="Naidoo K."/>
            <person name="Pethybridge S.J."/>
            <person name="Sun J."/>
            <person name="Steenkamp E.T."/>
            <person name="van der Nest M.A."/>
            <person name="van Wyk S."/>
            <person name="Wingfield M.J."/>
            <person name="Xiong C."/>
            <person name="Yue Q."/>
            <person name="Zhang X."/>
        </authorList>
    </citation>
    <scope>NUCLEOTIDE SEQUENCE [LARGE SCALE GENOMIC DNA]</scope>
    <source>
        <strain evidence="6 7">BP 5553</strain>
    </source>
</reference>
<dbReference type="OrthoDB" id="202203at2759"/>
<dbReference type="Proteomes" id="UP000254866">
    <property type="component" value="Unassembled WGS sequence"/>
</dbReference>
<dbReference type="GO" id="GO:0004174">
    <property type="term" value="F:electron-transferring-flavoprotein dehydrogenase activity"/>
    <property type="evidence" value="ECO:0007669"/>
    <property type="project" value="TreeGrafter"/>
</dbReference>
<name>A0A370TJT9_9HELO</name>
<dbReference type="PRINTS" id="PR00368">
    <property type="entry name" value="FADPNR"/>
</dbReference>
<evidence type="ECO:0000256" key="2">
    <source>
        <dbReference type="ARBA" id="ARBA00022630"/>
    </source>
</evidence>
<dbReference type="PRINTS" id="PR00469">
    <property type="entry name" value="PNDRDTASEII"/>
</dbReference>
<evidence type="ECO:0000313" key="6">
    <source>
        <dbReference type="EMBL" id="RDL35791.1"/>
    </source>
</evidence>
<dbReference type="SUPFAM" id="SSF51905">
    <property type="entry name" value="FAD/NAD(P)-binding domain"/>
    <property type="match status" value="1"/>
</dbReference>
<dbReference type="InterPro" id="IPR036188">
    <property type="entry name" value="FAD/NAD-bd_sf"/>
</dbReference>
<comment type="caution">
    <text evidence="6">The sequence shown here is derived from an EMBL/GenBank/DDBJ whole genome shotgun (WGS) entry which is preliminary data.</text>
</comment>
<dbReference type="GO" id="GO:0005737">
    <property type="term" value="C:cytoplasm"/>
    <property type="evidence" value="ECO:0007669"/>
    <property type="project" value="TreeGrafter"/>
</dbReference>
<dbReference type="Gene3D" id="3.50.50.100">
    <property type="match status" value="1"/>
</dbReference>
<comment type="similarity">
    <text evidence="1">Belongs to the FAD-dependent oxidoreductase family.</text>
</comment>
<feature type="domain" description="FAD/NAD(P)-binding" evidence="5">
    <location>
        <begin position="4"/>
        <end position="301"/>
    </location>
</feature>
<keyword evidence="4" id="KW-0560">Oxidoreductase</keyword>
<accession>A0A370TJT9</accession>
<dbReference type="RefSeq" id="XP_031868447.1">
    <property type="nucleotide sequence ID" value="XM_032015026.1"/>
</dbReference>
<organism evidence="6 7">
    <name type="scientific">Venustampulla echinocandica</name>
    <dbReference type="NCBI Taxonomy" id="2656787"/>
    <lineage>
        <taxon>Eukaryota</taxon>
        <taxon>Fungi</taxon>
        <taxon>Dikarya</taxon>
        <taxon>Ascomycota</taxon>
        <taxon>Pezizomycotina</taxon>
        <taxon>Leotiomycetes</taxon>
        <taxon>Helotiales</taxon>
        <taxon>Pleuroascaceae</taxon>
        <taxon>Venustampulla</taxon>
    </lineage>
</organism>
<dbReference type="InterPro" id="IPR023753">
    <property type="entry name" value="FAD/NAD-binding_dom"/>
</dbReference>
<dbReference type="GeneID" id="43599252"/>
<keyword evidence="7" id="KW-1185">Reference proteome</keyword>
<dbReference type="PANTHER" id="PTHR43735:SF3">
    <property type="entry name" value="FERROPTOSIS SUPPRESSOR PROTEIN 1"/>
    <property type="match status" value="1"/>
</dbReference>
<keyword evidence="2" id="KW-0285">Flavoprotein</keyword>
<dbReference type="AlphaFoldDB" id="A0A370TJT9"/>
<evidence type="ECO:0000256" key="3">
    <source>
        <dbReference type="ARBA" id="ARBA00022827"/>
    </source>
</evidence>
<dbReference type="PANTHER" id="PTHR43735">
    <property type="entry name" value="APOPTOSIS-INDUCING FACTOR 1"/>
    <property type="match status" value="1"/>
</dbReference>
<gene>
    <name evidence="6" type="ORF">BP5553_06403</name>
</gene>
<dbReference type="STRING" id="2656787.A0A370TJT9"/>
<keyword evidence="3" id="KW-0274">FAD</keyword>
<evidence type="ECO:0000313" key="7">
    <source>
        <dbReference type="Proteomes" id="UP000254866"/>
    </source>
</evidence>
<protein>
    <submittedName>
        <fullName evidence="6">FAD protein</fullName>
    </submittedName>
</protein>
<dbReference type="EMBL" id="NPIC01000005">
    <property type="protein sequence ID" value="RDL35791.1"/>
    <property type="molecule type" value="Genomic_DNA"/>
</dbReference>
<dbReference type="GO" id="GO:0050660">
    <property type="term" value="F:flavin adenine dinucleotide binding"/>
    <property type="evidence" value="ECO:0007669"/>
    <property type="project" value="TreeGrafter"/>
</dbReference>
<dbReference type="Pfam" id="PF07992">
    <property type="entry name" value="Pyr_redox_2"/>
    <property type="match status" value="1"/>
</dbReference>
<sequence length="374" mass="40346">MTKTVIILGASYTGVGIAHSLLKRTQKEVTDLKVVLVSTTTHMYWNLASVRAIVPGQLSDDKIFQDIQSGFKQYPSGSFEFVHGRATGINPDANTVTISTESGESTKDYDHLVISTGSRTVGDVPWKASLEGYEKTKSLLHEYQNKVKEAKSIVIAGAGPTGVETSGEIAFEFGKGKEVTLITSGKSVLADLPASVVKVATNELQNLGVKIVAETKVQGSVTKPDGKTELTLSTGEKLVTDLYLPTVGVIPNTEYVPSKLLNDHGDVVVDEYLHAKNTSNIWAAGDVVDIQPSQMKYATDQSKALSKNLDLVLKGKAPEIYKFDGAPIIAVTIGRSKATGRSGNMKLPSLLIWWIKGRTLFTEKLPKYISGAEF</sequence>
<evidence type="ECO:0000259" key="5">
    <source>
        <dbReference type="Pfam" id="PF07992"/>
    </source>
</evidence>
<evidence type="ECO:0000256" key="1">
    <source>
        <dbReference type="ARBA" id="ARBA00006442"/>
    </source>
</evidence>
<proteinExistence type="inferred from homology"/>